<keyword evidence="2" id="KW-1185">Reference proteome</keyword>
<name>A0ABW0F409_9HYPH</name>
<protein>
    <submittedName>
        <fullName evidence="1">Uncharacterized protein</fullName>
    </submittedName>
</protein>
<dbReference type="RefSeq" id="WP_260348228.1">
    <property type="nucleotide sequence ID" value="NZ_JAOAOS010000004.1"/>
</dbReference>
<dbReference type="EMBL" id="JBHSLI010000004">
    <property type="protein sequence ID" value="MFC5293711.1"/>
    <property type="molecule type" value="Genomic_DNA"/>
</dbReference>
<sequence length="70" mass="7971">MSGLLGKIVKRIDDRLAAYAARQAQIVRHALAAWHEAMKPVRPVRVRILSLREAQLHRLAWQRAAARHDG</sequence>
<proteinExistence type="predicted"/>
<gene>
    <name evidence="1" type="ORF">ACFPK2_12005</name>
</gene>
<evidence type="ECO:0000313" key="1">
    <source>
        <dbReference type="EMBL" id="MFC5293711.1"/>
    </source>
</evidence>
<reference evidence="2" key="1">
    <citation type="journal article" date="2019" name="Int. J. Syst. Evol. Microbiol.">
        <title>The Global Catalogue of Microorganisms (GCM) 10K type strain sequencing project: providing services to taxonomists for standard genome sequencing and annotation.</title>
        <authorList>
            <consortium name="The Broad Institute Genomics Platform"/>
            <consortium name="The Broad Institute Genome Sequencing Center for Infectious Disease"/>
            <person name="Wu L."/>
            <person name="Ma J."/>
        </authorList>
    </citation>
    <scope>NUCLEOTIDE SEQUENCE [LARGE SCALE GENOMIC DNA]</scope>
    <source>
        <strain evidence="2">CGMCC 1.15643</strain>
    </source>
</reference>
<dbReference type="Proteomes" id="UP001595976">
    <property type="component" value="Unassembled WGS sequence"/>
</dbReference>
<accession>A0ABW0F409</accession>
<comment type="caution">
    <text evidence="1">The sequence shown here is derived from an EMBL/GenBank/DDBJ whole genome shotgun (WGS) entry which is preliminary data.</text>
</comment>
<evidence type="ECO:0000313" key="2">
    <source>
        <dbReference type="Proteomes" id="UP001595976"/>
    </source>
</evidence>
<organism evidence="1 2">
    <name type="scientific">Bosea minatitlanensis</name>
    <dbReference type="NCBI Taxonomy" id="128782"/>
    <lineage>
        <taxon>Bacteria</taxon>
        <taxon>Pseudomonadati</taxon>
        <taxon>Pseudomonadota</taxon>
        <taxon>Alphaproteobacteria</taxon>
        <taxon>Hyphomicrobiales</taxon>
        <taxon>Boseaceae</taxon>
        <taxon>Bosea</taxon>
    </lineage>
</organism>